<evidence type="ECO:0000313" key="4">
    <source>
        <dbReference type="EMBL" id="EAY20187.1"/>
    </source>
</evidence>
<gene>
    <name evidence="4" type="ORF">TVAG_021320</name>
</gene>
<dbReference type="PANTHER" id="PTHR11082:SF5">
    <property type="entry name" value="TRNA-DIHYDROURIDINE(16_17) SYNTHASE [NAD(P)(+)]-LIKE"/>
    <property type="match status" value="1"/>
</dbReference>
<evidence type="ECO:0000313" key="5">
    <source>
        <dbReference type="Proteomes" id="UP000001542"/>
    </source>
</evidence>
<keyword evidence="5" id="KW-1185">Reference proteome</keyword>
<dbReference type="CDD" id="cd02801">
    <property type="entry name" value="DUS_like_FMN"/>
    <property type="match status" value="1"/>
</dbReference>
<dbReference type="OrthoDB" id="272303at2759"/>
<evidence type="ECO:0000259" key="3">
    <source>
        <dbReference type="Pfam" id="PF01207"/>
    </source>
</evidence>
<keyword evidence="1" id="KW-0521">NADP</keyword>
<dbReference type="Pfam" id="PF01207">
    <property type="entry name" value="Dus"/>
    <property type="match status" value="1"/>
</dbReference>
<dbReference type="FunCoup" id="A2DHB4">
    <property type="interactions" value="357"/>
</dbReference>
<dbReference type="Gene3D" id="3.20.20.70">
    <property type="entry name" value="Aldolase class I"/>
    <property type="match status" value="1"/>
</dbReference>
<feature type="domain" description="DUS-like FMN-binding" evidence="3">
    <location>
        <begin position="17"/>
        <end position="275"/>
    </location>
</feature>
<dbReference type="EMBL" id="DS113200">
    <property type="protein sequence ID" value="EAY20187.1"/>
    <property type="molecule type" value="Genomic_DNA"/>
</dbReference>
<dbReference type="eggNOG" id="KOG2335">
    <property type="taxonomic scope" value="Eukaryota"/>
</dbReference>
<dbReference type="InterPro" id="IPR035587">
    <property type="entry name" value="DUS-like_FMN-bd"/>
</dbReference>
<dbReference type="FunFam" id="3.20.20.70:FF:000221">
    <property type="entry name" value="tRNA-dihydrouridine synthase"/>
    <property type="match status" value="1"/>
</dbReference>
<evidence type="ECO:0000256" key="1">
    <source>
        <dbReference type="ARBA" id="ARBA00022857"/>
    </source>
</evidence>
<proteinExistence type="predicted"/>
<dbReference type="OMA" id="WECIEDY"/>
<dbReference type="RefSeq" id="XP_001581173.1">
    <property type="nucleotide sequence ID" value="XM_001581123.1"/>
</dbReference>
<dbReference type="InParanoid" id="A2DHB4"/>
<dbReference type="Proteomes" id="UP000001542">
    <property type="component" value="Unassembled WGS sequence"/>
</dbReference>
<dbReference type="SUPFAM" id="SSF51395">
    <property type="entry name" value="FMN-linked oxidoreductases"/>
    <property type="match status" value="1"/>
</dbReference>
<name>A2DHB4_TRIV3</name>
<dbReference type="VEuPathDB" id="TrichDB:TVAGG3_0677740"/>
<dbReference type="KEGG" id="tva:5465721"/>
<dbReference type="InterPro" id="IPR013785">
    <property type="entry name" value="Aldolase_TIM"/>
</dbReference>
<dbReference type="GO" id="GO:0017150">
    <property type="term" value="F:tRNA dihydrouridine synthase activity"/>
    <property type="evidence" value="ECO:0000318"/>
    <property type="project" value="GO_Central"/>
</dbReference>
<accession>A2DHB4</accession>
<reference evidence="4" key="2">
    <citation type="journal article" date="2007" name="Science">
        <title>Draft genome sequence of the sexually transmitted pathogen Trichomonas vaginalis.</title>
        <authorList>
            <person name="Carlton J.M."/>
            <person name="Hirt R.P."/>
            <person name="Silva J.C."/>
            <person name="Delcher A.L."/>
            <person name="Schatz M."/>
            <person name="Zhao Q."/>
            <person name="Wortman J.R."/>
            <person name="Bidwell S.L."/>
            <person name="Alsmark U.C.M."/>
            <person name="Besteiro S."/>
            <person name="Sicheritz-Ponten T."/>
            <person name="Noel C.J."/>
            <person name="Dacks J.B."/>
            <person name="Foster P.G."/>
            <person name="Simillion C."/>
            <person name="Van de Peer Y."/>
            <person name="Miranda-Saavedra D."/>
            <person name="Barton G.J."/>
            <person name="Westrop G.D."/>
            <person name="Mueller S."/>
            <person name="Dessi D."/>
            <person name="Fiori P.L."/>
            <person name="Ren Q."/>
            <person name="Paulsen I."/>
            <person name="Zhang H."/>
            <person name="Bastida-Corcuera F.D."/>
            <person name="Simoes-Barbosa A."/>
            <person name="Brown M.T."/>
            <person name="Hayes R.D."/>
            <person name="Mukherjee M."/>
            <person name="Okumura C.Y."/>
            <person name="Schneider R."/>
            <person name="Smith A.J."/>
            <person name="Vanacova S."/>
            <person name="Villalvazo M."/>
            <person name="Haas B.J."/>
            <person name="Pertea M."/>
            <person name="Feldblyum T.V."/>
            <person name="Utterback T.R."/>
            <person name="Shu C.L."/>
            <person name="Osoegawa K."/>
            <person name="de Jong P.J."/>
            <person name="Hrdy I."/>
            <person name="Horvathova L."/>
            <person name="Zubacova Z."/>
            <person name="Dolezal P."/>
            <person name="Malik S.B."/>
            <person name="Logsdon J.M. Jr."/>
            <person name="Henze K."/>
            <person name="Gupta A."/>
            <person name="Wang C.C."/>
            <person name="Dunne R.L."/>
            <person name="Upcroft J.A."/>
            <person name="Upcroft P."/>
            <person name="White O."/>
            <person name="Salzberg S.L."/>
            <person name="Tang P."/>
            <person name="Chiu C.-H."/>
            <person name="Lee Y.-S."/>
            <person name="Embley T.M."/>
            <person name="Coombs G.H."/>
            <person name="Mottram J.C."/>
            <person name="Tachezy J."/>
            <person name="Fraser-Liggett C.M."/>
            <person name="Johnson P.J."/>
        </authorList>
    </citation>
    <scope>NUCLEOTIDE SEQUENCE [LARGE SCALE GENOMIC DNA]</scope>
    <source>
        <strain evidence="4">G3</strain>
    </source>
</reference>
<keyword evidence="2" id="KW-0520">NAD</keyword>
<dbReference type="SMR" id="A2DHB4"/>
<protein>
    <recommendedName>
        <fullName evidence="3">DUS-like FMN-binding domain-containing protein</fullName>
    </recommendedName>
</protein>
<evidence type="ECO:0000256" key="2">
    <source>
        <dbReference type="ARBA" id="ARBA00023027"/>
    </source>
</evidence>
<dbReference type="STRING" id="5722.A2DHB4"/>
<dbReference type="VEuPathDB" id="TrichDB:TVAG_021320"/>
<dbReference type="AlphaFoldDB" id="A2DHB4"/>
<organism evidence="4 5">
    <name type="scientific">Trichomonas vaginalis (strain ATCC PRA-98 / G3)</name>
    <dbReference type="NCBI Taxonomy" id="412133"/>
    <lineage>
        <taxon>Eukaryota</taxon>
        <taxon>Metamonada</taxon>
        <taxon>Parabasalia</taxon>
        <taxon>Trichomonadida</taxon>
        <taxon>Trichomonadidae</taxon>
        <taxon>Trichomonas</taxon>
    </lineage>
</organism>
<reference evidence="4" key="1">
    <citation type="submission" date="2006-10" db="EMBL/GenBank/DDBJ databases">
        <authorList>
            <person name="Amadeo P."/>
            <person name="Zhao Q."/>
            <person name="Wortman J."/>
            <person name="Fraser-Liggett C."/>
            <person name="Carlton J."/>
        </authorList>
    </citation>
    <scope>NUCLEOTIDE SEQUENCE</scope>
    <source>
        <strain evidence="4">G3</strain>
    </source>
</reference>
<sequence>MSLEFLENSKRESIIFLAPMADVNDYSFRKLCRQNGVSLCWTGFINAHHWVTRTKQRDRDVWFTTRDNEKNLVVQLLGSNLEELVSCAKDVENFCDMIELNCGCTHCFASRSGCGFFLIDTQKHRDSALILIQNLIKSINKPVSIKIRLISDDNSVPSLERTVKFAQDLERVGVSLITVHARTQQADKKGDVDYDAIKAVVQAVSVPVIANGGISSLEQAQEIIQRTGAYAVMAGQCFFKNPTCLTTNKNPKEISLEYLNLAKENNEDLQRSRKHVYAFLGDVLRQHPEYGPVVMQQRTYVDLIEWVKSIEI</sequence>
<dbReference type="PANTHER" id="PTHR11082">
    <property type="entry name" value="TRNA-DIHYDROURIDINE SYNTHASE"/>
    <property type="match status" value="1"/>
</dbReference>